<dbReference type="AlphaFoldDB" id="A0AAV7NWB5"/>
<comment type="caution">
    <text evidence="2">The sequence shown here is derived from an EMBL/GenBank/DDBJ whole genome shotgun (WGS) entry which is preliminary data.</text>
</comment>
<accession>A0AAV7NWB5</accession>
<organism evidence="2 3">
    <name type="scientific">Pleurodeles waltl</name>
    <name type="common">Iberian ribbed newt</name>
    <dbReference type="NCBI Taxonomy" id="8319"/>
    <lineage>
        <taxon>Eukaryota</taxon>
        <taxon>Metazoa</taxon>
        <taxon>Chordata</taxon>
        <taxon>Craniata</taxon>
        <taxon>Vertebrata</taxon>
        <taxon>Euteleostomi</taxon>
        <taxon>Amphibia</taxon>
        <taxon>Batrachia</taxon>
        <taxon>Caudata</taxon>
        <taxon>Salamandroidea</taxon>
        <taxon>Salamandridae</taxon>
        <taxon>Pleurodelinae</taxon>
        <taxon>Pleurodeles</taxon>
    </lineage>
</organism>
<proteinExistence type="predicted"/>
<feature type="region of interest" description="Disordered" evidence="1">
    <location>
        <begin position="1"/>
        <end position="31"/>
    </location>
</feature>
<evidence type="ECO:0000313" key="2">
    <source>
        <dbReference type="EMBL" id="KAJ1119117.1"/>
    </source>
</evidence>
<feature type="region of interest" description="Disordered" evidence="1">
    <location>
        <begin position="115"/>
        <end position="231"/>
    </location>
</feature>
<feature type="compositionally biased region" description="Polar residues" evidence="1">
    <location>
        <begin position="1"/>
        <end position="12"/>
    </location>
</feature>
<keyword evidence="3" id="KW-1185">Reference proteome</keyword>
<protein>
    <submittedName>
        <fullName evidence="2">Uncharacterized protein</fullName>
    </submittedName>
</protein>
<reference evidence="2" key="1">
    <citation type="journal article" date="2022" name="bioRxiv">
        <title>Sequencing and chromosome-scale assembly of the giantPleurodeles waltlgenome.</title>
        <authorList>
            <person name="Brown T."/>
            <person name="Elewa A."/>
            <person name="Iarovenko S."/>
            <person name="Subramanian E."/>
            <person name="Araus A.J."/>
            <person name="Petzold A."/>
            <person name="Susuki M."/>
            <person name="Suzuki K.-i.T."/>
            <person name="Hayashi T."/>
            <person name="Toyoda A."/>
            <person name="Oliveira C."/>
            <person name="Osipova E."/>
            <person name="Leigh N.D."/>
            <person name="Simon A."/>
            <person name="Yun M.H."/>
        </authorList>
    </citation>
    <scope>NUCLEOTIDE SEQUENCE</scope>
    <source>
        <strain evidence="2">20211129_DDA</strain>
        <tissue evidence="2">Liver</tissue>
    </source>
</reference>
<dbReference type="EMBL" id="JANPWB010000012">
    <property type="protein sequence ID" value="KAJ1119117.1"/>
    <property type="molecule type" value="Genomic_DNA"/>
</dbReference>
<dbReference type="Proteomes" id="UP001066276">
    <property type="component" value="Chromosome 8"/>
</dbReference>
<evidence type="ECO:0000313" key="3">
    <source>
        <dbReference type="Proteomes" id="UP001066276"/>
    </source>
</evidence>
<name>A0AAV7NWB5_PLEWA</name>
<evidence type="ECO:0000256" key="1">
    <source>
        <dbReference type="SAM" id="MobiDB-lite"/>
    </source>
</evidence>
<sequence length="231" mass="24674">MQCRRSQTSTHQRYSKAAEDTPPAQSRHTSLPKMVTSVVSPQESAAVRCATPGHSSAAQIKPCAACTLALAPQRRSIVPPSPGLGPIIVAEGDISGPNSLIRWFVSVAAALHLPPPHQDRATGSAETPRPPRLPASGVPPWENQAPAPRRVRRRSPPEMAVTRPTALGAWQRPPRNRPNPCTPANRGPNGVQKQGVDPPQQSGHRRLLLGSASPVRHPRIPLGLFRDGGAH</sequence>
<gene>
    <name evidence="2" type="ORF">NDU88_007303</name>
</gene>